<reference evidence="1" key="1">
    <citation type="submission" date="2020-03" db="EMBL/GenBank/DDBJ databases">
        <title>Castanea mollissima Vanexum genome sequencing.</title>
        <authorList>
            <person name="Staton M."/>
        </authorList>
    </citation>
    <scope>NUCLEOTIDE SEQUENCE</scope>
    <source>
        <tissue evidence="1">Leaf</tissue>
    </source>
</reference>
<dbReference type="AlphaFoldDB" id="A0A8J4QD79"/>
<comment type="caution">
    <text evidence="1">The sequence shown here is derived from an EMBL/GenBank/DDBJ whole genome shotgun (WGS) entry which is preliminary data.</text>
</comment>
<dbReference type="EMBL" id="JRKL02007254">
    <property type="protein sequence ID" value="KAF3947945.1"/>
    <property type="molecule type" value="Genomic_DNA"/>
</dbReference>
<evidence type="ECO:0000313" key="1">
    <source>
        <dbReference type="EMBL" id="KAF3947945.1"/>
    </source>
</evidence>
<organism evidence="1 2">
    <name type="scientific">Castanea mollissima</name>
    <name type="common">Chinese chestnut</name>
    <dbReference type="NCBI Taxonomy" id="60419"/>
    <lineage>
        <taxon>Eukaryota</taxon>
        <taxon>Viridiplantae</taxon>
        <taxon>Streptophyta</taxon>
        <taxon>Embryophyta</taxon>
        <taxon>Tracheophyta</taxon>
        <taxon>Spermatophyta</taxon>
        <taxon>Magnoliopsida</taxon>
        <taxon>eudicotyledons</taxon>
        <taxon>Gunneridae</taxon>
        <taxon>Pentapetalae</taxon>
        <taxon>rosids</taxon>
        <taxon>fabids</taxon>
        <taxon>Fagales</taxon>
        <taxon>Fagaceae</taxon>
        <taxon>Castanea</taxon>
    </lineage>
</organism>
<proteinExistence type="predicted"/>
<gene>
    <name evidence="1" type="ORF">CMV_025995</name>
</gene>
<sequence>MALFDFHFPSVPVSSNFFTALSWPEVLPIIPVNFLELAKRRIPYKYPIAETGVATRRLKNSLPLIPTGPAVRKKIFLNSSQAFVLNLKLEGL</sequence>
<evidence type="ECO:0000313" key="2">
    <source>
        <dbReference type="Proteomes" id="UP000737018"/>
    </source>
</evidence>
<keyword evidence="2" id="KW-1185">Reference proteome</keyword>
<protein>
    <submittedName>
        <fullName evidence="1">Uncharacterized protein</fullName>
    </submittedName>
</protein>
<accession>A0A8J4QD79</accession>
<dbReference type="Proteomes" id="UP000737018">
    <property type="component" value="Unassembled WGS sequence"/>
</dbReference>
<name>A0A8J4QD79_9ROSI</name>